<dbReference type="EMBL" id="PIQO01000003">
    <property type="protein sequence ID" value="PKR86004.1"/>
    <property type="molecule type" value="Genomic_DNA"/>
</dbReference>
<keyword evidence="3" id="KW-1185">Reference proteome</keyword>
<sequence length="30" mass="3382">MPKKTQKFVVYLMLIVIIASTLLTGLAYLL</sequence>
<keyword evidence="1" id="KW-0812">Transmembrane</keyword>
<dbReference type="NCBIfam" id="NF033880">
    <property type="entry name" value="Prli42"/>
    <property type="match status" value="1"/>
</dbReference>
<organism evidence="2 3">
    <name type="scientific">Heyndrickxia camelliae</name>
    <dbReference type="NCBI Taxonomy" id="1707093"/>
    <lineage>
        <taxon>Bacteria</taxon>
        <taxon>Bacillati</taxon>
        <taxon>Bacillota</taxon>
        <taxon>Bacilli</taxon>
        <taxon>Bacillales</taxon>
        <taxon>Bacillaceae</taxon>
        <taxon>Heyndrickxia</taxon>
    </lineage>
</organism>
<reference evidence="2 3" key="1">
    <citation type="submission" date="2017-11" db="EMBL/GenBank/DDBJ databases">
        <title>Bacillus camelliae sp. nov., isolated from pu'er tea.</title>
        <authorList>
            <person name="Niu L."/>
        </authorList>
    </citation>
    <scope>NUCLEOTIDE SEQUENCE [LARGE SCALE GENOMIC DNA]</scope>
    <source>
        <strain evidence="2 3">7578-1</strain>
    </source>
</reference>
<protein>
    <submittedName>
        <fullName evidence="2">DUF4044 domain-containing protein</fullName>
    </submittedName>
</protein>
<proteinExistence type="predicted"/>
<dbReference type="OrthoDB" id="2938123at2"/>
<evidence type="ECO:0000256" key="1">
    <source>
        <dbReference type="SAM" id="Phobius"/>
    </source>
</evidence>
<dbReference type="Proteomes" id="UP000233440">
    <property type="component" value="Unassembled WGS sequence"/>
</dbReference>
<evidence type="ECO:0000313" key="2">
    <source>
        <dbReference type="EMBL" id="PKR86004.1"/>
    </source>
</evidence>
<gene>
    <name evidence="2" type="ORF">CWO92_06440</name>
</gene>
<feature type="transmembrane region" description="Helical" evidence="1">
    <location>
        <begin position="9"/>
        <end position="29"/>
    </location>
</feature>
<comment type="caution">
    <text evidence="2">The sequence shown here is derived from an EMBL/GenBank/DDBJ whole genome shotgun (WGS) entry which is preliminary data.</text>
</comment>
<accession>A0A2N3LN84</accession>
<dbReference type="AlphaFoldDB" id="A0A2N3LN84"/>
<evidence type="ECO:0000313" key="3">
    <source>
        <dbReference type="Proteomes" id="UP000233440"/>
    </source>
</evidence>
<keyword evidence="1" id="KW-0472">Membrane</keyword>
<dbReference type="RefSeq" id="WP_101353373.1">
    <property type="nucleotide sequence ID" value="NZ_PIQO01000003.1"/>
</dbReference>
<dbReference type="InterPro" id="IPR049722">
    <property type="entry name" value="Prli42-like"/>
</dbReference>
<name>A0A2N3LN84_9BACI</name>
<keyword evidence="1" id="KW-1133">Transmembrane helix</keyword>